<evidence type="ECO:0000313" key="1">
    <source>
        <dbReference type="EMBL" id="QDT63814.1"/>
    </source>
</evidence>
<proteinExistence type="predicted"/>
<dbReference type="RefSeq" id="WP_145260416.1">
    <property type="nucleotide sequence ID" value="NZ_CP036316.1"/>
</dbReference>
<organism evidence="1 2">
    <name type="scientific">Calycomorphotria hydatis</name>
    <dbReference type="NCBI Taxonomy" id="2528027"/>
    <lineage>
        <taxon>Bacteria</taxon>
        <taxon>Pseudomonadati</taxon>
        <taxon>Planctomycetota</taxon>
        <taxon>Planctomycetia</taxon>
        <taxon>Planctomycetales</taxon>
        <taxon>Planctomycetaceae</taxon>
        <taxon>Calycomorphotria</taxon>
    </lineage>
</organism>
<protein>
    <recommendedName>
        <fullName evidence="3">Competence protein A</fullName>
    </recommendedName>
</protein>
<reference evidence="1 2" key="1">
    <citation type="submission" date="2019-02" db="EMBL/GenBank/DDBJ databases">
        <title>Deep-cultivation of Planctomycetes and their phenomic and genomic characterization uncovers novel biology.</title>
        <authorList>
            <person name="Wiegand S."/>
            <person name="Jogler M."/>
            <person name="Boedeker C."/>
            <person name="Pinto D."/>
            <person name="Vollmers J."/>
            <person name="Rivas-Marin E."/>
            <person name="Kohn T."/>
            <person name="Peeters S.H."/>
            <person name="Heuer A."/>
            <person name="Rast P."/>
            <person name="Oberbeckmann S."/>
            <person name="Bunk B."/>
            <person name="Jeske O."/>
            <person name="Meyerdierks A."/>
            <person name="Storesund J.E."/>
            <person name="Kallscheuer N."/>
            <person name="Luecker S."/>
            <person name="Lage O.M."/>
            <person name="Pohl T."/>
            <person name="Merkel B.J."/>
            <person name="Hornburger P."/>
            <person name="Mueller R.-W."/>
            <person name="Bruemmer F."/>
            <person name="Labrenz M."/>
            <person name="Spormann A.M."/>
            <person name="Op den Camp H."/>
            <person name="Overmann J."/>
            <person name="Amann R."/>
            <person name="Jetten M.S.M."/>
            <person name="Mascher T."/>
            <person name="Medema M.H."/>
            <person name="Devos D.P."/>
            <person name="Kaster A.-K."/>
            <person name="Ovreas L."/>
            <person name="Rohde M."/>
            <person name="Galperin M.Y."/>
            <person name="Jogler C."/>
        </authorList>
    </citation>
    <scope>NUCLEOTIDE SEQUENCE [LARGE SCALE GENOMIC DNA]</scope>
    <source>
        <strain evidence="1 2">V22</strain>
    </source>
</reference>
<evidence type="ECO:0000313" key="2">
    <source>
        <dbReference type="Proteomes" id="UP000319976"/>
    </source>
</evidence>
<dbReference type="AlphaFoldDB" id="A0A517T620"/>
<gene>
    <name evidence="1" type="ORF">V22_10390</name>
</gene>
<dbReference type="InterPro" id="IPR043129">
    <property type="entry name" value="ATPase_NBD"/>
</dbReference>
<accession>A0A517T620</accession>
<evidence type="ECO:0008006" key="3">
    <source>
        <dbReference type="Google" id="ProtNLM"/>
    </source>
</evidence>
<dbReference type="EMBL" id="CP036316">
    <property type="protein sequence ID" value="QDT63814.1"/>
    <property type="molecule type" value="Genomic_DNA"/>
</dbReference>
<keyword evidence="2" id="KW-1185">Reference proteome</keyword>
<sequence>MNVGLDLGTDRFRSLRMRDGRLIARSMQAVYMLLPDTVQGRALLERSQLPFAVCDDELILIGDAAAESASLFGKPALPLLPNGDVPTGDPPSRQIIATLIEHLLPVPESGQAVCGAVLPGNGSKAGGDFLTHLIRLAGYQPDTTTAGTAACLATLGDQSLTGIVLILGASSAEVVLVYFGREVARMTLDEGTSQIDREIAEREELFAFDMEGHRYRDENAIRATRESMRGSLTNPACEREARIADCYGRWLQTLLTRVSELKGELAMAGISRPLPMVCVGGPTQVQGFESFLAGRIKAAELPVQISEIRTAEPNFTVARGALIQAELSRSEMTRRAA</sequence>
<dbReference type="Proteomes" id="UP000319976">
    <property type="component" value="Chromosome"/>
</dbReference>
<dbReference type="KEGG" id="chya:V22_10390"/>
<dbReference type="OrthoDB" id="209320at2"/>
<name>A0A517T620_9PLAN</name>
<dbReference type="SUPFAM" id="SSF53067">
    <property type="entry name" value="Actin-like ATPase domain"/>
    <property type="match status" value="1"/>
</dbReference>
<dbReference type="Pfam" id="PF25216">
    <property type="entry name" value="Volactin"/>
    <property type="match status" value="1"/>
</dbReference>
<dbReference type="InterPro" id="IPR057363">
    <property type="entry name" value="Volactin"/>
</dbReference>